<dbReference type="EMBL" id="LT553800">
    <property type="protein sequence ID" value="SAM02289.1"/>
    <property type="molecule type" value="Genomic_DNA"/>
</dbReference>
<dbReference type="InterPro" id="IPR036915">
    <property type="entry name" value="Cyclin-like_sf"/>
</dbReference>
<dbReference type="InterPro" id="IPR013763">
    <property type="entry name" value="Cyclin-like_dom"/>
</dbReference>
<dbReference type="SMART" id="SM00385">
    <property type="entry name" value="CYCLIN"/>
    <property type="match status" value="1"/>
</dbReference>
<dbReference type="CDD" id="cd20524">
    <property type="entry name" value="CYCLIN_CCNH_rpt1"/>
    <property type="match status" value="1"/>
</dbReference>
<dbReference type="Pfam" id="PF00134">
    <property type="entry name" value="Cyclin_N"/>
    <property type="match status" value="1"/>
</dbReference>
<name>A0A163M8C3_ABSGL</name>
<dbReference type="InterPro" id="IPR031658">
    <property type="entry name" value="Cyclin_C_2"/>
</dbReference>
<dbReference type="SUPFAM" id="SSF47954">
    <property type="entry name" value="Cyclin-like"/>
    <property type="match status" value="2"/>
</dbReference>
<keyword evidence="1 2" id="KW-0195">Cyclin</keyword>
<dbReference type="InterPro" id="IPR006671">
    <property type="entry name" value="Cyclin_N"/>
</dbReference>
<dbReference type="GO" id="GO:0016538">
    <property type="term" value="F:cyclin-dependent protein serine/threonine kinase regulator activity"/>
    <property type="evidence" value="ECO:0007669"/>
    <property type="project" value="InterPro"/>
</dbReference>
<sequence>MEPPQKPLAYEESSQYRHWHFSPAELYEIRQSSNEAAIKRVRRNLDEEKKAAYSTSSPEDKEPDFLTADEQVKLCRYYEEQIQAICPHLKLSDMVMATAIIYMKRFFLRNTMMDYHPKDILVTCLFMATKSESERISIDDFGKNLQLPSTDRVLALEFPVSQGLQFEYMVHHPYRAAYGYFLDIQHAGDPVDMELLQATYGQVNGVIKKILLTDLPFIYQPSQLAVAAFIIAGKHNGFDVRIKRYLEQRLDKELADTLYTMTILIDETLLENTSVSRTVATDIDARLRLCMNPAKNPESALYKKRKADKESGEHLQNRKRAKVDPDDDDDDDDDSPFE</sequence>
<dbReference type="InParanoid" id="A0A163M8C3"/>
<proteinExistence type="inferred from homology"/>
<feature type="domain" description="Cyclin-like" evidence="4">
    <location>
        <begin position="80"/>
        <end position="162"/>
    </location>
</feature>
<dbReference type="Proteomes" id="UP000078561">
    <property type="component" value="Unassembled WGS sequence"/>
</dbReference>
<feature type="compositionally biased region" description="Basic and acidic residues" evidence="3">
    <location>
        <begin position="307"/>
        <end position="316"/>
    </location>
</feature>
<evidence type="ECO:0000313" key="5">
    <source>
        <dbReference type="EMBL" id="SAM02289.1"/>
    </source>
</evidence>
<dbReference type="OrthoDB" id="340962at2759"/>
<evidence type="ECO:0000256" key="1">
    <source>
        <dbReference type="ARBA" id="ARBA00023127"/>
    </source>
</evidence>
<dbReference type="GO" id="GO:0006357">
    <property type="term" value="P:regulation of transcription by RNA polymerase II"/>
    <property type="evidence" value="ECO:0007669"/>
    <property type="project" value="InterPro"/>
</dbReference>
<dbReference type="PANTHER" id="PTHR10026">
    <property type="entry name" value="CYCLIN"/>
    <property type="match status" value="1"/>
</dbReference>
<dbReference type="OMA" id="FRVEQNT"/>
<organism evidence="5">
    <name type="scientific">Absidia glauca</name>
    <name type="common">Pin mould</name>
    <dbReference type="NCBI Taxonomy" id="4829"/>
    <lineage>
        <taxon>Eukaryota</taxon>
        <taxon>Fungi</taxon>
        <taxon>Fungi incertae sedis</taxon>
        <taxon>Mucoromycota</taxon>
        <taxon>Mucoromycotina</taxon>
        <taxon>Mucoromycetes</taxon>
        <taxon>Mucorales</taxon>
        <taxon>Cunninghamellaceae</taxon>
        <taxon>Absidia</taxon>
    </lineage>
</organism>
<dbReference type="Gene3D" id="1.10.472.10">
    <property type="entry name" value="Cyclin-like"/>
    <property type="match status" value="2"/>
</dbReference>
<evidence type="ECO:0000313" key="6">
    <source>
        <dbReference type="Proteomes" id="UP000078561"/>
    </source>
</evidence>
<dbReference type="FunCoup" id="A0A163M8C3">
    <property type="interactions" value="784"/>
</dbReference>
<dbReference type="STRING" id="4829.A0A163M8C3"/>
<evidence type="ECO:0000256" key="2">
    <source>
        <dbReference type="RuleBase" id="RU000383"/>
    </source>
</evidence>
<accession>A0A163M8C3</accession>
<gene>
    <name evidence="5" type="primary">ABSGL_08068.1 scaffold 9578</name>
</gene>
<comment type="similarity">
    <text evidence="2">Belongs to the cyclin family.</text>
</comment>
<dbReference type="Pfam" id="PF16899">
    <property type="entry name" value="Cyclin_C_2"/>
    <property type="match status" value="1"/>
</dbReference>
<feature type="compositionally biased region" description="Acidic residues" evidence="3">
    <location>
        <begin position="325"/>
        <end position="338"/>
    </location>
</feature>
<keyword evidence="6" id="KW-1185">Reference proteome</keyword>
<dbReference type="InterPro" id="IPR043198">
    <property type="entry name" value="Cyclin/Ssn8"/>
</dbReference>
<feature type="region of interest" description="Disordered" evidence="3">
    <location>
        <begin position="299"/>
        <end position="338"/>
    </location>
</feature>
<evidence type="ECO:0000259" key="4">
    <source>
        <dbReference type="SMART" id="SM00385"/>
    </source>
</evidence>
<dbReference type="CDD" id="cd20525">
    <property type="entry name" value="CYCLIN_CCNH_rpt2"/>
    <property type="match status" value="1"/>
</dbReference>
<reference evidence="5" key="1">
    <citation type="submission" date="2016-04" db="EMBL/GenBank/DDBJ databases">
        <authorList>
            <person name="Evans L.H."/>
            <person name="Alamgir A."/>
            <person name="Owens N."/>
            <person name="Weber N.D."/>
            <person name="Virtaneva K."/>
            <person name="Barbian K."/>
            <person name="Babar A."/>
            <person name="Rosenke K."/>
        </authorList>
    </citation>
    <scope>NUCLEOTIDE SEQUENCE [LARGE SCALE GENOMIC DNA]</scope>
    <source>
        <strain evidence="5">CBS 101.48</strain>
    </source>
</reference>
<dbReference type="AlphaFoldDB" id="A0A163M8C3"/>
<protein>
    <recommendedName>
        <fullName evidence="4">Cyclin-like domain-containing protein</fullName>
    </recommendedName>
</protein>
<evidence type="ECO:0000256" key="3">
    <source>
        <dbReference type="SAM" id="MobiDB-lite"/>
    </source>
</evidence>